<dbReference type="Proteomes" id="UP001597532">
    <property type="component" value="Unassembled WGS sequence"/>
</dbReference>
<proteinExistence type="predicted"/>
<protein>
    <submittedName>
        <fullName evidence="2">GIN domain-containing protein</fullName>
    </submittedName>
</protein>
<accession>A0ABW5VDS5</accession>
<dbReference type="InterPro" id="IPR021255">
    <property type="entry name" value="DUF2807"/>
</dbReference>
<keyword evidence="3" id="KW-1185">Reference proteome</keyword>
<gene>
    <name evidence="2" type="ORF">ACFS1K_05140</name>
</gene>
<feature type="domain" description="Putative auto-transporter adhesin head GIN" evidence="1">
    <location>
        <begin position="40"/>
        <end position="166"/>
    </location>
</feature>
<evidence type="ECO:0000313" key="3">
    <source>
        <dbReference type="Proteomes" id="UP001597532"/>
    </source>
</evidence>
<evidence type="ECO:0000259" key="1">
    <source>
        <dbReference type="Pfam" id="PF10988"/>
    </source>
</evidence>
<name>A0ABW5VDS5_9FLAO</name>
<organism evidence="2 3">
    <name type="scientific">Arenibacter antarcticus</name>
    <dbReference type="NCBI Taxonomy" id="2040469"/>
    <lineage>
        <taxon>Bacteria</taxon>
        <taxon>Pseudomonadati</taxon>
        <taxon>Bacteroidota</taxon>
        <taxon>Flavobacteriia</taxon>
        <taxon>Flavobacteriales</taxon>
        <taxon>Flavobacteriaceae</taxon>
        <taxon>Arenibacter</taxon>
    </lineage>
</organism>
<evidence type="ECO:0000313" key="2">
    <source>
        <dbReference type="EMBL" id="MFD2789141.1"/>
    </source>
</evidence>
<reference evidence="3" key="1">
    <citation type="journal article" date="2019" name="Int. J. Syst. Evol. Microbiol.">
        <title>The Global Catalogue of Microorganisms (GCM) 10K type strain sequencing project: providing services to taxonomists for standard genome sequencing and annotation.</title>
        <authorList>
            <consortium name="The Broad Institute Genomics Platform"/>
            <consortium name="The Broad Institute Genome Sequencing Center for Infectious Disease"/>
            <person name="Wu L."/>
            <person name="Ma J."/>
        </authorList>
    </citation>
    <scope>NUCLEOTIDE SEQUENCE [LARGE SCALE GENOMIC DNA]</scope>
    <source>
        <strain evidence="3">KCTC 52924</strain>
    </source>
</reference>
<dbReference type="Gene3D" id="2.160.20.120">
    <property type="match status" value="1"/>
</dbReference>
<dbReference type="EMBL" id="JBHUOK010000008">
    <property type="protein sequence ID" value="MFD2789141.1"/>
    <property type="molecule type" value="Genomic_DNA"/>
</dbReference>
<dbReference type="RefSeq" id="WP_251808887.1">
    <property type="nucleotide sequence ID" value="NZ_CP166679.1"/>
</dbReference>
<comment type="caution">
    <text evidence="2">The sequence shown here is derived from an EMBL/GenBank/DDBJ whole genome shotgun (WGS) entry which is preliminary data.</text>
</comment>
<dbReference type="Pfam" id="PF10988">
    <property type="entry name" value="DUF2807"/>
    <property type="match status" value="1"/>
</dbReference>
<sequence>MKKIILLVLLTVNLTAYTQRKPKIKGNRTVIEVKENLPFFNAIVLEDDLEVVLKTGSNEGYELEVDENLVDILRFEVENETLTISSFYNVTSKKRLHITVFFNQLNQITVNNGKILSKDTFATDALRVDISGGAKAELSVNAEVLDIVMVGNGSGDFKMEGDALNIDLKDKAKLRLYAVAESINVQLLDKSEAQLEGVSTNLQIKLMEYAVLKASKLEVDSMVVTLNSNTSAEVMVTNSIELYASGSSKTYVYGEGKINLQEFLDTSELHRRK</sequence>